<dbReference type="EMBL" id="CAMXCT010000388">
    <property type="protein sequence ID" value="CAI3978104.1"/>
    <property type="molecule type" value="Genomic_DNA"/>
</dbReference>
<dbReference type="PANTHER" id="PTHR13312:SF0">
    <property type="entry name" value="UBIQUITIN THIOESTERASE OTU1"/>
    <property type="match status" value="1"/>
</dbReference>
<keyword evidence="3" id="KW-0788">Thiol protease</keyword>
<protein>
    <recommendedName>
        <fullName evidence="3">Ubiquitin thioesterase OTU</fullName>
        <ecNumber evidence="3">3.4.19.12</ecNumber>
    </recommendedName>
</protein>
<comment type="function">
    <text evidence="3">Hydrolase that can remove conjugated ubiquitin from proteins and may therefore play an important regulatory role at the level of protein turnover by preventing degradation.</text>
</comment>
<evidence type="ECO:0000256" key="1">
    <source>
        <dbReference type="ARBA" id="ARBA00000707"/>
    </source>
</evidence>
<comment type="caution">
    <text evidence="6">The sequence shown here is derived from an EMBL/GenBank/DDBJ whole genome shotgun (WGS) entry which is preliminary data.</text>
</comment>
<gene>
    <name evidence="6" type="ORF">C1SCF055_LOCUS6181</name>
</gene>
<feature type="compositionally biased region" description="Basic and acidic residues" evidence="4">
    <location>
        <begin position="150"/>
        <end position="212"/>
    </location>
</feature>
<keyword evidence="8" id="KW-1185">Reference proteome</keyword>
<dbReference type="InterPro" id="IPR038765">
    <property type="entry name" value="Papain-like_cys_pep_sf"/>
</dbReference>
<organism evidence="6">
    <name type="scientific">Cladocopium goreaui</name>
    <dbReference type="NCBI Taxonomy" id="2562237"/>
    <lineage>
        <taxon>Eukaryota</taxon>
        <taxon>Sar</taxon>
        <taxon>Alveolata</taxon>
        <taxon>Dinophyceae</taxon>
        <taxon>Suessiales</taxon>
        <taxon>Symbiodiniaceae</taxon>
        <taxon>Cladocopium</taxon>
    </lineage>
</organism>
<dbReference type="GO" id="GO:0005829">
    <property type="term" value="C:cytosol"/>
    <property type="evidence" value="ECO:0007669"/>
    <property type="project" value="TreeGrafter"/>
</dbReference>
<dbReference type="GO" id="GO:0030968">
    <property type="term" value="P:endoplasmic reticulum unfolded protein response"/>
    <property type="evidence" value="ECO:0007669"/>
    <property type="project" value="TreeGrafter"/>
</dbReference>
<dbReference type="CDD" id="cd22744">
    <property type="entry name" value="OTU"/>
    <property type="match status" value="1"/>
</dbReference>
<evidence type="ECO:0000256" key="4">
    <source>
        <dbReference type="SAM" id="MobiDB-lite"/>
    </source>
</evidence>
<dbReference type="GO" id="GO:0004843">
    <property type="term" value="F:cysteine-type deubiquitinase activity"/>
    <property type="evidence" value="ECO:0007669"/>
    <property type="project" value="UniProtKB-UniRule"/>
</dbReference>
<reference evidence="6" key="1">
    <citation type="submission" date="2022-10" db="EMBL/GenBank/DDBJ databases">
        <authorList>
            <person name="Chen Y."/>
            <person name="Dougan E. K."/>
            <person name="Chan C."/>
            <person name="Rhodes N."/>
            <person name="Thang M."/>
        </authorList>
    </citation>
    <scope>NUCLEOTIDE SEQUENCE</scope>
</reference>
<feature type="domain" description="OTU" evidence="5">
    <location>
        <begin position="302"/>
        <end position="434"/>
    </location>
</feature>
<dbReference type="Gene3D" id="3.90.70.80">
    <property type="match status" value="1"/>
</dbReference>
<dbReference type="GO" id="GO:0016579">
    <property type="term" value="P:protein deubiquitination"/>
    <property type="evidence" value="ECO:0007669"/>
    <property type="project" value="TreeGrafter"/>
</dbReference>
<evidence type="ECO:0000313" key="7">
    <source>
        <dbReference type="EMBL" id="CAL1131479.1"/>
    </source>
</evidence>
<dbReference type="GO" id="GO:0005634">
    <property type="term" value="C:nucleus"/>
    <property type="evidence" value="ECO:0007669"/>
    <property type="project" value="TreeGrafter"/>
</dbReference>
<dbReference type="OrthoDB" id="409956at2759"/>
<evidence type="ECO:0000259" key="5">
    <source>
        <dbReference type="PROSITE" id="PS50802"/>
    </source>
</evidence>
<evidence type="ECO:0000256" key="2">
    <source>
        <dbReference type="ARBA" id="ARBA00022801"/>
    </source>
</evidence>
<dbReference type="Pfam" id="PF02338">
    <property type="entry name" value="OTU"/>
    <property type="match status" value="1"/>
</dbReference>
<name>A0A9P1BRG3_9DINO</name>
<proteinExistence type="predicted"/>
<feature type="region of interest" description="Disordered" evidence="4">
    <location>
        <begin position="150"/>
        <end position="224"/>
    </location>
</feature>
<dbReference type="EMBL" id="CAMXCT030000388">
    <property type="protein sequence ID" value="CAL4765416.1"/>
    <property type="molecule type" value="Genomic_DNA"/>
</dbReference>
<evidence type="ECO:0000313" key="8">
    <source>
        <dbReference type="Proteomes" id="UP001152797"/>
    </source>
</evidence>
<keyword evidence="3" id="KW-0963">Cytoplasm</keyword>
<dbReference type="EMBL" id="CAMXCT020000388">
    <property type="protein sequence ID" value="CAL1131479.1"/>
    <property type="molecule type" value="Genomic_DNA"/>
</dbReference>
<dbReference type="SUPFAM" id="SSF54001">
    <property type="entry name" value="Cysteine proteinases"/>
    <property type="match status" value="1"/>
</dbReference>
<dbReference type="EC" id="3.4.19.12" evidence="3"/>
<keyword evidence="3" id="KW-0833">Ubl conjugation pathway</keyword>
<accession>A0A9P1BRG3</accession>
<evidence type="ECO:0000256" key="3">
    <source>
        <dbReference type="RuleBase" id="RU367104"/>
    </source>
</evidence>
<dbReference type="GO" id="GO:0036503">
    <property type="term" value="P:ERAD pathway"/>
    <property type="evidence" value="ECO:0007669"/>
    <property type="project" value="TreeGrafter"/>
</dbReference>
<comment type="catalytic activity">
    <reaction evidence="1 3">
        <text>Thiol-dependent hydrolysis of ester, thioester, amide, peptide and isopeptide bonds formed by the C-terminal Gly of ubiquitin (a 76-residue protein attached to proteins as an intracellular targeting signal).</text>
        <dbReference type="EC" id="3.4.19.12"/>
    </reaction>
</comment>
<dbReference type="Proteomes" id="UP001152797">
    <property type="component" value="Unassembled WGS sequence"/>
</dbReference>
<keyword evidence="2 3" id="KW-0378">Hydrolase</keyword>
<dbReference type="PANTHER" id="PTHR13312">
    <property type="entry name" value="HIV-INDUCED PROTEIN-7-LIKE PROTEASE"/>
    <property type="match status" value="1"/>
</dbReference>
<reference evidence="7" key="2">
    <citation type="submission" date="2024-04" db="EMBL/GenBank/DDBJ databases">
        <authorList>
            <person name="Chen Y."/>
            <person name="Shah S."/>
            <person name="Dougan E. K."/>
            <person name="Thang M."/>
            <person name="Chan C."/>
        </authorList>
    </citation>
    <scope>NUCLEOTIDE SEQUENCE [LARGE SCALE GENOMIC DNA]</scope>
</reference>
<sequence length="434" mass="48463">MAQKGEGAVGPSSRIGLVGQTIALENRSSRASSVLTPSLARIADKDVEVELRGLSQPLFKVGGKLGNIVTSSSLSQIHRGWRIIAVNGQRLAAEEVSKALAAAQKMAKYTVTFGLEDEAKSDLPNGDRLDKERKERERFDNERLEKARLEKERSEKERLEKERLEKERLEKERLEKERRDEQEKERLAKARDKERKQEAEKRAAREVAEKSLEQSTGLPPRETVQEPQRALLAALAPVTRSPTPEAKPKGPCDKCDGPHATDDCPHFKKPRDDHKDAYENYQKTQKTGSEKIEEVKLSSASCRVLPQPGDGSCLFHSMNHGLKGSGASALRAEIADYIAAHPSEEVAGNPVSDWVLWDSGEDPASYARSMRAGSRWGGAMEIALCAKLRHAFIEIFERRPDHFVRIASFGDSRAANRIRLLYGGRIHYDAIETR</sequence>
<dbReference type="AlphaFoldDB" id="A0A9P1BRG3"/>
<comment type="subcellular location">
    <subcellularLocation>
        <location evidence="3">Cytoplasm</location>
    </subcellularLocation>
</comment>
<keyword evidence="3" id="KW-0645">Protease</keyword>
<evidence type="ECO:0000313" key="6">
    <source>
        <dbReference type="EMBL" id="CAI3978104.1"/>
    </source>
</evidence>
<dbReference type="PROSITE" id="PS50802">
    <property type="entry name" value="OTU"/>
    <property type="match status" value="1"/>
</dbReference>
<dbReference type="InterPro" id="IPR003323">
    <property type="entry name" value="OTU_dom"/>
</dbReference>